<dbReference type="GO" id="GO:0038023">
    <property type="term" value="F:signaling receptor activity"/>
    <property type="evidence" value="ECO:0007669"/>
    <property type="project" value="TreeGrafter"/>
</dbReference>
<dbReference type="InParanoid" id="A0A4W6CU79"/>
<feature type="region of interest" description="Disordered" evidence="2">
    <location>
        <begin position="181"/>
        <end position="209"/>
    </location>
</feature>
<evidence type="ECO:0000313" key="8">
    <source>
        <dbReference type="RefSeq" id="XP_050930442.1"/>
    </source>
</evidence>
<dbReference type="PANTHER" id="PTHR47139">
    <property type="entry name" value="TUMOR NECROSIS FACTOR RECEPTOR SUPERFAMILY MEMBER 9"/>
    <property type="match status" value="1"/>
</dbReference>
<evidence type="ECO:0000313" key="7">
    <source>
        <dbReference type="Proteomes" id="UP000314980"/>
    </source>
</evidence>
<evidence type="ECO:0000256" key="2">
    <source>
        <dbReference type="SAM" id="MobiDB-lite"/>
    </source>
</evidence>
<dbReference type="Gene3D" id="2.10.50.10">
    <property type="entry name" value="Tumor Necrosis Factor Receptor, subunit A, domain 2"/>
    <property type="match status" value="2"/>
</dbReference>
<feature type="chain" id="PRO_5044612850" evidence="4">
    <location>
        <begin position="23"/>
        <end position="277"/>
    </location>
</feature>
<evidence type="ECO:0000259" key="5">
    <source>
        <dbReference type="PROSITE" id="PS50050"/>
    </source>
</evidence>
<feature type="domain" description="TNFR-Cys" evidence="5">
    <location>
        <begin position="40"/>
        <end position="78"/>
    </location>
</feature>
<evidence type="ECO:0000256" key="3">
    <source>
        <dbReference type="SAM" id="Phobius"/>
    </source>
</evidence>
<keyword evidence="3" id="KW-1133">Transmembrane helix</keyword>
<reference evidence="6" key="3">
    <citation type="submission" date="2025-05" db="UniProtKB">
        <authorList>
            <consortium name="Ensembl"/>
        </authorList>
    </citation>
    <scope>IDENTIFICATION</scope>
</reference>
<keyword evidence="4" id="KW-0732">Signal</keyword>
<dbReference type="RefSeq" id="XP_050930442.1">
    <property type="nucleotide sequence ID" value="XM_051074485.1"/>
</dbReference>
<dbReference type="GeneTree" id="ENSGT00730000113394"/>
<dbReference type="SUPFAM" id="SSF57184">
    <property type="entry name" value="Growth factor receptor domain"/>
    <property type="match status" value="1"/>
</dbReference>
<dbReference type="InterPro" id="IPR001368">
    <property type="entry name" value="TNFR/NGFR_Cys_rich_reg"/>
</dbReference>
<keyword evidence="3" id="KW-0812">Transmembrane</keyword>
<name>A0A4W6CU79_LATCA</name>
<feature type="compositionally biased region" description="Low complexity" evidence="2">
    <location>
        <begin position="181"/>
        <end position="193"/>
    </location>
</feature>
<dbReference type="InterPro" id="IPR009030">
    <property type="entry name" value="Growth_fac_rcpt_cys_sf"/>
</dbReference>
<protein>
    <submittedName>
        <fullName evidence="8">Tumor necrosis factor receptor superfamily member 9 isoform X1</fullName>
    </submittedName>
</protein>
<sequence length="277" mass="30712">MVLLKLLIFTLTFNGFIFDLDAITCPKGQRPNRRRNGCEPCPDGYYQDGEECIQCTHCEEDRGSFVAQRCTKQSNTKCECHRHFVSWVETDSSTCKCDIGFGLVDRECEECKEGYFNARINSPCQKWRECKSGVKTSGTRTSDVVCNELESDLDITSPYITSLTSHPPNKGTQTLSIHTTTAATTAAPPGHTVTTKKTRKPEPSPSPNTGNHFGMVLLMVGIVGLLLILTAVICKHFVPCVLRKPTVQTKDALYLRSGEESGDERHLSSLKLYPGEP</sequence>
<keyword evidence="7" id="KW-1185">Reference proteome</keyword>
<feature type="signal peptide" evidence="4">
    <location>
        <begin position="1"/>
        <end position="22"/>
    </location>
</feature>
<dbReference type="Ensembl" id="ENSLCAT00010016466.1">
    <property type="protein sequence ID" value="ENSLCAP00010016112.1"/>
    <property type="gene ID" value="ENSLCAG00010007684.1"/>
</dbReference>
<dbReference type="PANTHER" id="PTHR47139:SF3">
    <property type="entry name" value="SI:CH73-361P23.3"/>
    <property type="match status" value="1"/>
</dbReference>
<dbReference type="Proteomes" id="UP000314980">
    <property type="component" value="Unassembled WGS sequence"/>
</dbReference>
<dbReference type="SMART" id="SM01411">
    <property type="entry name" value="Ephrin_rec_like"/>
    <property type="match status" value="2"/>
</dbReference>
<dbReference type="GeneID" id="108889976"/>
<evidence type="ECO:0000313" key="6">
    <source>
        <dbReference type="Ensembl" id="ENSLCAP00010016112.1"/>
    </source>
</evidence>
<evidence type="ECO:0000256" key="4">
    <source>
        <dbReference type="SAM" id="SignalP"/>
    </source>
</evidence>
<dbReference type="AlphaFoldDB" id="A0A4W6CU79"/>
<keyword evidence="3" id="KW-0472">Membrane</keyword>
<accession>A0A4W6CU79</accession>
<dbReference type="Proteomes" id="UP000694890">
    <property type="component" value="Linkage group LG12"/>
</dbReference>
<reference evidence="8" key="2">
    <citation type="submission" date="2025-04" db="UniProtKB">
        <authorList>
            <consortium name="RefSeq"/>
        </authorList>
    </citation>
    <scope>IDENTIFICATION</scope>
    <source>
        <tissue evidence="8">Brain</tissue>
    </source>
</reference>
<evidence type="ECO:0000256" key="1">
    <source>
        <dbReference type="PROSITE-ProRule" id="PRU00206"/>
    </source>
</evidence>
<keyword evidence="8" id="KW-0675">Receptor</keyword>
<organism evidence="6 7">
    <name type="scientific">Lates calcarifer</name>
    <name type="common">Barramundi</name>
    <name type="synonym">Holocentrus calcarifer</name>
    <dbReference type="NCBI Taxonomy" id="8187"/>
    <lineage>
        <taxon>Eukaryota</taxon>
        <taxon>Metazoa</taxon>
        <taxon>Chordata</taxon>
        <taxon>Craniata</taxon>
        <taxon>Vertebrata</taxon>
        <taxon>Euteleostomi</taxon>
        <taxon>Actinopterygii</taxon>
        <taxon>Neopterygii</taxon>
        <taxon>Teleostei</taxon>
        <taxon>Neoteleostei</taxon>
        <taxon>Acanthomorphata</taxon>
        <taxon>Carangaria</taxon>
        <taxon>Carangaria incertae sedis</taxon>
        <taxon>Centropomidae</taxon>
        <taxon>Lates</taxon>
    </lineage>
</organism>
<feature type="transmembrane region" description="Helical" evidence="3">
    <location>
        <begin position="213"/>
        <end position="234"/>
    </location>
</feature>
<dbReference type="OrthoDB" id="9932129at2759"/>
<dbReference type="PROSITE" id="PS50050">
    <property type="entry name" value="TNFR_NGFR_2"/>
    <property type="match status" value="1"/>
</dbReference>
<feature type="repeat" description="TNFR-Cys" evidence="1">
    <location>
        <begin position="40"/>
        <end position="78"/>
    </location>
</feature>
<dbReference type="SMART" id="SM00208">
    <property type="entry name" value="TNFR"/>
    <property type="match status" value="2"/>
</dbReference>
<dbReference type="Pfam" id="PF00020">
    <property type="entry name" value="TNFR_c6"/>
    <property type="match status" value="2"/>
</dbReference>
<gene>
    <name evidence="6 8" type="primary">si:ch73-361p23.3</name>
</gene>
<reference evidence="7" key="1">
    <citation type="submission" date="2015-09" db="EMBL/GenBank/DDBJ databases">
        <authorList>
            <person name="Sai Rama Sridatta P."/>
        </authorList>
    </citation>
    <scope>NUCLEOTIDE SEQUENCE [LARGE SCALE GENOMIC DNA]</scope>
</reference>
<comment type="caution">
    <text evidence="1">Lacks conserved residue(s) required for the propagation of feature annotation.</text>
</comment>
<dbReference type="GO" id="GO:0042127">
    <property type="term" value="P:regulation of cell population proliferation"/>
    <property type="evidence" value="ECO:0007669"/>
    <property type="project" value="TreeGrafter"/>
</dbReference>
<proteinExistence type="predicted"/>